<name>A0A371NF43_9EURY</name>
<evidence type="ECO:0000313" key="2">
    <source>
        <dbReference type="Proteomes" id="UP000256864"/>
    </source>
</evidence>
<organism evidence="1 2">
    <name type="scientific">Methanothermobacter defluvii</name>
    <dbReference type="NCBI Taxonomy" id="49339"/>
    <lineage>
        <taxon>Archaea</taxon>
        <taxon>Methanobacteriati</taxon>
        <taxon>Methanobacteriota</taxon>
        <taxon>Methanomada group</taxon>
        <taxon>Methanobacteria</taxon>
        <taxon>Methanobacteriales</taxon>
        <taxon>Methanobacteriaceae</taxon>
        <taxon>Methanothermobacter</taxon>
    </lineage>
</organism>
<gene>
    <name evidence="1" type="ORF">C7452_1128</name>
</gene>
<protein>
    <submittedName>
        <fullName evidence="1">Uncharacterized protein</fullName>
    </submittedName>
</protein>
<reference evidence="1 2" key="1">
    <citation type="submission" date="2018-07" db="EMBL/GenBank/DDBJ databases">
        <title>Genomic Encyclopedia of Type Strains, Phase IV (KMG-IV): sequencing the most valuable type-strain genomes for metagenomic binning, comparative biology and taxonomic classification.</title>
        <authorList>
            <person name="Goeker M."/>
        </authorList>
    </citation>
    <scope>NUCLEOTIDE SEQUENCE [LARGE SCALE GENOMIC DNA]</scope>
    <source>
        <strain evidence="1 2">DSM 7466</strain>
    </source>
</reference>
<comment type="caution">
    <text evidence="1">The sequence shown here is derived from an EMBL/GenBank/DDBJ whole genome shotgun (WGS) entry which is preliminary data.</text>
</comment>
<dbReference type="Proteomes" id="UP000256864">
    <property type="component" value="Unassembled WGS sequence"/>
</dbReference>
<proteinExistence type="predicted"/>
<dbReference type="EMBL" id="QREL01000001">
    <property type="protein sequence ID" value="REE29095.1"/>
    <property type="molecule type" value="Genomic_DNA"/>
</dbReference>
<dbReference type="RefSeq" id="WP_010875858.1">
    <property type="nucleotide sequence ID" value="NZ_QREL01000001.1"/>
</dbReference>
<accession>A0A371NF43</accession>
<evidence type="ECO:0000313" key="1">
    <source>
        <dbReference type="EMBL" id="REE29095.1"/>
    </source>
</evidence>
<dbReference type="GeneID" id="82296693"/>
<dbReference type="AlphaFoldDB" id="A0A371NF43"/>
<keyword evidence="2" id="KW-1185">Reference proteome</keyword>
<sequence length="137" mass="15932">MKSIKFKGSHDPEKKIVVSLFWTVRKTIREEGCAPVRITRIRTSKRTYEPEGRKLLKLSDDILDDIISDIERGNTVEFSMTMGQESLRLWIDGETFTVEASKTPELEEEIVEKLEHETSKITPDFCQTFLPKIFPNR</sequence>